<dbReference type="InterPro" id="IPR002921">
    <property type="entry name" value="Fungal_lipase-type"/>
</dbReference>
<evidence type="ECO:0000259" key="2">
    <source>
        <dbReference type="PROSITE" id="PS50222"/>
    </source>
</evidence>
<reference evidence="3 4" key="1">
    <citation type="journal article" date="2015" name="Genome Biol. Evol.">
        <title>Comparative Genomics of a Bacterivorous Green Alga Reveals Evolutionary Causalities and Consequences of Phago-Mixotrophic Mode of Nutrition.</title>
        <authorList>
            <person name="Burns J.A."/>
            <person name="Paasch A."/>
            <person name="Narechania A."/>
            <person name="Kim E."/>
        </authorList>
    </citation>
    <scope>NUCLEOTIDE SEQUENCE [LARGE SCALE GENOMIC DNA]</scope>
    <source>
        <strain evidence="3 4">PLY_AMNH</strain>
    </source>
</reference>
<dbReference type="InterPro" id="IPR011992">
    <property type="entry name" value="EF-hand-dom_pair"/>
</dbReference>
<dbReference type="AlphaFoldDB" id="A0AAE0EXN5"/>
<dbReference type="CDD" id="cd00051">
    <property type="entry name" value="EFh"/>
    <property type="match status" value="1"/>
</dbReference>
<keyword evidence="4" id="KW-1185">Reference proteome</keyword>
<dbReference type="SUPFAM" id="SSF47473">
    <property type="entry name" value="EF-hand"/>
    <property type="match status" value="1"/>
</dbReference>
<evidence type="ECO:0000313" key="3">
    <source>
        <dbReference type="EMBL" id="KAK3244566.1"/>
    </source>
</evidence>
<dbReference type="InterPro" id="IPR018247">
    <property type="entry name" value="EF_Hand_1_Ca_BS"/>
</dbReference>
<evidence type="ECO:0000313" key="4">
    <source>
        <dbReference type="Proteomes" id="UP001190700"/>
    </source>
</evidence>
<dbReference type="Pfam" id="PF13499">
    <property type="entry name" value="EF-hand_7"/>
    <property type="match status" value="1"/>
</dbReference>
<gene>
    <name evidence="3" type="ORF">CYMTET_45824</name>
</gene>
<sequence>MLERDLLNKFESVVFQRIDANGDGEISPDELSKYLESVGVKADRISALFKQLDADGNGKITPEEFQTGFEHLAKCAPARALVNSELLGPGDKFNDEDFLVVANQLKNSYEELKLLPTYQLVIGLYFVYRRHTRLGYNDDIDGSTLDKSHASVVKALLEDCRIADAVYSVSQEDVCEKTGLRPETVRIMSTESGPLKVAHFIAVQDTTESVVLALRGTDNFADVITDLCCTSIPLTSGGYAHSGMLDAARSVIEHVSEHLKQLLTAHPTYSLRIIGHSLGAGTAALTAYLLRNLPPSDPLHELLPPSKVSAVTFATPACMSSEVALSVSSYVTTVVLQDDIVPRTSLHNLEKLQIEIVQADWLEEIPEGKAKDMFVKVFRACTSQKAAEAIKKVEAATQQVASKVGINIGTFFGNGLKEPSPVLGEGTPMFAPGKLYHIRRMDDGARATLVEGTDESAFRSVVLSDTMVSDHLTGGEQAYLGCLERVLTQLL</sequence>
<protein>
    <recommendedName>
        <fullName evidence="2">EF-hand domain-containing protein</fullName>
    </recommendedName>
</protein>
<dbReference type="InterPro" id="IPR002048">
    <property type="entry name" value="EF_hand_dom"/>
</dbReference>
<dbReference type="InterPro" id="IPR029058">
    <property type="entry name" value="AB_hydrolase_fold"/>
</dbReference>
<organism evidence="3 4">
    <name type="scientific">Cymbomonas tetramitiformis</name>
    <dbReference type="NCBI Taxonomy" id="36881"/>
    <lineage>
        <taxon>Eukaryota</taxon>
        <taxon>Viridiplantae</taxon>
        <taxon>Chlorophyta</taxon>
        <taxon>Pyramimonadophyceae</taxon>
        <taxon>Pyramimonadales</taxon>
        <taxon>Pyramimonadaceae</taxon>
        <taxon>Cymbomonas</taxon>
    </lineage>
</organism>
<dbReference type="SMART" id="SM00054">
    <property type="entry name" value="EFh"/>
    <property type="match status" value="2"/>
</dbReference>
<dbReference type="PROSITE" id="PS50222">
    <property type="entry name" value="EF_HAND_2"/>
    <property type="match status" value="1"/>
</dbReference>
<dbReference type="GO" id="GO:0006629">
    <property type="term" value="P:lipid metabolic process"/>
    <property type="evidence" value="ECO:0007669"/>
    <property type="project" value="InterPro"/>
</dbReference>
<dbReference type="SUPFAM" id="SSF53474">
    <property type="entry name" value="alpha/beta-Hydrolases"/>
    <property type="match status" value="1"/>
</dbReference>
<keyword evidence="1" id="KW-0106">Calcium</keyword>
<accession>A0AAE0EXN5</accession>
<dbReference type="Gene3D" id="3.40.50.1820">
    <property type="entry name" value="alpha/beta hydrolase"/>
    <property type="match status" value="1"/>
</dbReference>
<dbReference type="EMBL" id="LGRX02031707">
    <property type="protein sequence ID" value="KAK3244566.1"/>
    <property type="molecule type" value="Genomic_DNA"/>
</dbReference>
<name>A0AAE0EXN5_9CHLO</name>
<dbReference type="GO" id="GO:0005509">
    <property type="term" value="F:calcium ion binding"/>
    <property type="evidence" value="ECO:0007669"/>
    <property type="project" value="InterPro"/>
</dbReference>
<dbReference type="Pfam" id="PF01764">
    <property type="entry name" value="Lipase_3"/>
    <property type="match status" value="1"/>
</dbReference>
<comment type="caution">
    <text evidence="3">The sequence shown here is derived from an EMBL/GenBank/DDBJ whole genome shotgun (WGS) entry which is preliminary data.</text>
</comment>
<dbReference type="PROSITE" id="PS00018">
    <property type="entry name" value="EF_HAND_1"/>
    <property type="match status" value="1"/>
</dbReference>
<dbReference type="Proteomes" id="UP001190700">
    <property type="component" value="Unassembled WGS sequence"/>
</dbReference>
<dbReference type="PANTHER" id="PTHR47418">
    <property type="entry name" value="ALPHA/BETA-HYDROLASES SUPERFAMILY PROTEIN"/>
    <property type="match status" value="1"/>
</dbReference>
<feature type="domain" description="EF-hand" evidence="2">
    <location>
        <begin position="40"/>
        <end position="75"/>
    </location>
</feature>
<proteinExistence type="predicted"/>
<evidence type="ECO:0000256" key="1">
    <source>
        <dbReference type="ARBA" id="ARBA00022837"/>
    </source>
</evidence>
<dbReference type="Gene3D" id="1.10.238.10">
    <property type="entry name" value="EF-hand"/>
    <property type="match status" value="1"/>
</dbReference>
<dbReference type="CDD" id="cd00519">
    <property type="entry name" value="Lipase_3"/>
    <property type="match status" value="1"/>
</dbReference>